<protein>
    <submittedName>
        <fullName evidence="1">Tail connector protein</fullName>
    </submittedName>
</protein>
<name>A0A8S5S6W1_9CAUD</name>
<organism evidence="1">
    <name type="scientific">Siphoviridae sp. ctkTz2</name>
    <dbReference type="NCBI Taxonomy" id="2827923"/>
    <lineage>
        <taxon>Viruses</taxon>
        <taxon>Duplodnaviria</taxon>
        <taxon>Heunggongvirae</taxon>
        <taxon>Uroviricota</taxon>
        <taxon>Caudoviricetes</taxon>
    </lineage>
</organism>
<reference evidence="1" key="1">
    <citation type="journal article" date="2021" name="Proc. Natl. Acad. Sci. U.S.A.">
        <title>A Catalog of Tens of Thousands of Viruses from Human Metagenomes Reveals Hidden Associations with Chronic Diseases.</title>
        <authorList>
            <person name="Tisza M.J."/>
            <person name="Buck C.B."/>
        </authorList>
    </citation>
    <scope>NUCLEOTIDE SEQUENCE</scope>
    <source>
        <strain evidence="1">CtkTz2</strain>
    </source>
</reference>
<proteinExistence type="predicted"/>
<sequence length="115" mass="13159">MEELYNKIVEKVKKLTDISNEAKLKIQVTILVRKSLNFMNRDDFPVELIEPFTEHLALKSIEETNLQGNISKVTEGDTTIEYNTSSNSTDEMFLSLKSQLFRFRKVGTIKNGNTG</sequence>
<evidence type="ECO:0000313" key="1">
    <source>
        <dbReference type="EMBL" id="DAF46434.1"/>
    </source>
</evidence>
<dbReference type="EMBL" id="BK032537">
    <property type="protein sequence ID" value="DAF46434.1"/>
    <property type="molecule type" value="Genomic_DNA"/>
</dbReference>
<accession>A0A8S5S6W1</accession>